<dbReference type="Gene3D" id="1.25.40.480">
    <property type="match status" value="1"/>
</dbReference>
<evidence type="ECO:0000259" key="1">
    <source>
        <dbReference type="Pfam" id="PF11510"/>
    </source>
</evidence>
<gene>
    <name evidence="2" type="ORF">GDO81_006149</name>
</gene>
<dbReference type="GO" id="GO:0043240">
    <property type="term" value="C:Fanconi anaemia nuclear complex"/>
    <property type="evidence" value="ECO:0007669"/>
    <property type="project" value="InterPro"/>
</dbReference>
<dbReference type="PANTHER" id="PTHR32094">
    <property type="entry name" value="FANCONI ANEMIA GROUP E PROTEIN"/>
    <property type="match status" value="1"/>
</dbReference>
<dbReference type="AlphaFoldDB" id="A0AAV7CY27"/>
<feature type="domain" description="Fanconi Anaemia group E protein C-terminal" evidence="1">
    <location>
        <begin position="237"/>
        <end position="303"/>
    </location>
</feature>
<feature type="non-terminal residue" evidence="2">
    <location>
        <position position="1"/>
    </location>
</feature>
<dbReference type="InterPro" id="IPR039685">
    <property type="entry name" value="FANCE"/>
</dbReference>
<name>A0AAV7CY27_ENGPU</name>
<proteinExistence type="predicted"/>
<sequence length="305" mass="34447">GSVMASFPVHNDRVGHLFLQALGAGSNGVLAAYRLIQTYPGPFPWNRLLENLCMKVPSQDVLTGKLILKPKLFQLPIQLQRNLFSFLNCVCHILPTPCIQLLIETVRIECCISDDWLLYLTDQFLKNSDHETHVQRTQVMQRLQNLFQGWNETGAEQSKLGQYKKHWPSSLKDCGMHSERETPLENETGSTYEVCTISQSIDSVEELKSDEASAPKEAEDVPVFIKGHILILRKKMHLEMDSEALDQEYLLNLQYLCSACNPLQLQTVFSSIGVLQISPKCLFQLCTHLDSISPDLSYAHAESLA</sequence>
<dbReference type="InterPro" id="IPR021025">
    <property type="entry name" value="Fanconi_anaemia_gr_E_prot_C"/>
</dbReference>
<keyword evidence="3" id="KW-1185">Reference proteome</keyword>
<feature type="non-terminal residue" evidence="2">
    <location>
        <position position="305"/>
    </location>
</feature>
<evidence type="ECO:0000313" key="3">
    <source>
        <dbReference type="Proteomes" id="UP000824782"/>
    </source>
</evidence>
<comment type="caution">
    <text evidence="2">The sequence shown here is derived from an EMBL/GenBank/DDBJ whole genome shotgun (WGS) entry which is preliminary data.</text>
</comment>
<accession>A0AAV7CY27</accession>
<dbReference type="GO" id="GO:0036297">
    <property type="term" value="P:interstrand cross-link repair"/>
    <property type="evidence" value="ECO:0007669"/>
    <property type="project" value="InterPro"/>
</dbReference>
<dbReference type="PANTHER" id="PTHR32094:SF5">
    <property type="entry name" value="FANCONI ANEMIA GROUP E PROTEIN"/>
    <property type="match status" value="1"/>
</dbReference>
<dbReference type="Proteomes" id="UP000824782">
    <property type="component" value="Unassembled WGS sequence"/>
</dbReference>
<organism evidence="2 3">
    <name type="scientific">Engystomops pustulosus</name>
    <name type="common">Tungara frog</name>
    <name type="synonym">Physalaemus pustulosus</name>
    <dbReference type="NCBI Taxonomy" id="76066"/>
    <lineage>
        <taxon>Eukaryota</taxon>
        <taxon>Metazoa</taxon>
        <taxon>Chordata</taxon>
        <taxon>Craniata</taxon>
        <taxon>Vertebrata</taxon>
        <taxon>Euteleostomi</taxon>
        <taxon>Amphibia</taxon>
        <taxon>Batrachia</taxon>
        <taxon>Anura</taxon>
        <taxon>Neobatrachia</taxon>
        <taxon>Hyloidea</taxon>
        <taxon>Leptodactylidae</taxon>
        <taxon>Leiuperinae</taxon>
        <taxon>Engystomops</taxon>
    </lineage>
</organism>
<dbReference type="Pfam" id="PF11510">
    <property type="entry name" value="FA_FANCE"/>
    <property type="match status" value="1"/>
</dbReference>
<reference evidence="2" key="1">
    <citation type="thesis" date="2020" institute="ProQuest LLC" country="789 East Eisenhower Parkway, Ann Arbor, MI, USA">
        <title>Comparative Genomics and Chromosome Evolution.</title>
        <authorList>
            <person name="Mudd A.B."/>
        </authorList>
    </citation>
    <scope>NUCLEOTIDE SEQUENCE</scope>
    <source>
        <strain evidence="2">237g6f4</strain>
        <tissue evidence="2">Blood</tissue>
    </source>
</reference>
<dbReference type="EMBL" id="WNYA01000002">
    <property type="protein sequence ID" value="KAG8588902.1"/>
    <property type="molecule type" value="Genomic_DNA"/>
</dbReference>
<evidence type="ECO:0000313" key="2">
    <source>
        <dbReference type="EMBL" id="KAG8588902.1"/>
    </source>
</evidence>
<protein>
    <recommendedName>
        <fullName evidence="1">Fanconi Anaemia group E protein C-terminal domain-containing protein</fullName>
    </recommendedName>
</protein>